<comment type="cofactor">
    <cofactor evidence="6">
        <name>Mg(2+)</name>
        <dbReference type="ChEBI" id="CHEBI:18420"/>
    </cofactor>
    <cofactor evidence="6">
        <name>Mn(2+)</name>
        <dbReference type="ChEBI" id="CHEBI:29035"/>
    </cofactor>
    <text evidence="6">Probably binds two magnesium or manganese ions per subunit.</text>
</comment>
<dbReference type="GO" id="GO:0006281">
    <property type="term" value="P:DNA repair"/>
    <property type="evidence" value="ECO:0007669"/>
    <property type="project" value="InterPro"/>
</dbReference>
<feature type="binding site" evidence="6">
    <location>
        <position position="147"/>
    </location>
    <ligand>
        <name>Mg(2+)</name>
        <dbReference type="ChEBI" id="CHEBI:18420"/>
        <label>1</label>
    </ligand>
</feature>
<name>A0A7W9FU79_BREVE</name>
<evidence type="ECO:0000313" key="9">
    <source>
        <dbReference type="EMBL" id="MBB5771638.1"/>
    </source>
</evidence>
<evidence type="ECO:0000256" key="3">
    <source>
        <dbReference type="ARBA" id="ARBA00022801"/>
    </source>
</evidence>
<reference evidence="9 10" key="1">
    <citation type="submission" date="2020-08" db="EMBL/GenBank/DDBJ databases">
        <title>Functional genomics of gut bacteria from endangered species of beetles.</title>
        <authorList>
            <person name="Carlos-Shanley C."/>
        </authorList>
    </citation>
    <scope>NUCLEOTIDE SEQUENCE [LARGE SCALE GENOMIC DNA]</scope>
    <source>
        <strain evidence="9 10">S00192</strain>
    </source>
</reference>
<dbReference type="PROSITE" id="PS00726">
    <property type="entry name" value="AP_NUCLEASE_F1_1"/>
    <property type="match status" value="1"/>
</dbReference>
<comment type="caution">
    <text evidence="9">The sequence shown here is derived from an EMBL/GenBank/DDBJ whole genome shotgun (WGS) entry which is preliminary data.</text>
</comment>
<dbReference type="SUPFAM" id="SSF56219">
    <property type="entry name" value="DNase I-like"/>
    <property type="match status" value="1"/>
</dbReference>
<organism evidence="9 10">
    <name type="scientific">Brevundimonas vesicularis</name>
    <name type="common">Pseudomonas vesicularis</name>
    <dbReference type="NCBI Taxonomy" id="41276"/>
    <lineage>
        <taxon>Bacteria</taxon>
        <taxon>Pseudomonadati</taxon>
        <taxon>Pseudomonadota</taxon>
        <taxon>Alphaproteobacteria</taxon>
        <taxon>Caulobacterales</taxon>
        <taxon>Caulobacteraceae</taxon>
        <taxon>Brevundimonas</taxon>
    </lineage>
</organism>
<dbReference type="Proteomes" id="UP000556201">
    <property type="component" value="Unassembled WGS sequence"/>
</dbReference>
<dbReference type="NCBIfam" id="TIGR00195">
    <property type="entry name" value="exoDNase_III"/>
    <property type="match status" value="1"/>
</dbReference>
<feature type="binding site" evidence="6">
    <location>
        <position position="249"/>
    </location>
    <ligand>
        <name>Mg(2+)</name>
        <dbReference type="ChEBI" id="CHEBI:18420"/>
        <label>1</label>
    </ligand>
</feature>
<dbReference type="NCBIfam" id="TIGR00633">
    <property type="entry name" value="xth"/>
    <property type="match status" value="1"/>
</dbReference>
<proteinExistence type="inferred from homology"/>
<keyword evidence="4 6" id="KW-0460">Magnesium</keyword>
<keyword evidence="2 6" id="KW-0479">Metal-binding</keyword>
<evidence type="ECO:0000256" key="1">
    <source>
        <dbReference type="ARBA" id="ARBA00007092"/>
    </source>
</evidence>
<dbReference type="GO" id="GO:0046872">
    <property type="term" value="F:metal ion binding"/>
    <property type="evidence" value="ECO:0007669"/>
    <property type="project" value="UniProtKB-KW"/>
</dbReference>
<feature type="binding site" evidence="6">
    <location>
        <position position="248"/>
    </location>
    <ligand>
        <name>Mg(2+)</name>
        <dbReference type="ChEBI" id="CHEBI:18420"/>
        <label>1</label>
    </ligand>
</feature>
<protein>
    <submittedName>
        <fullName evidence="9">Exodeoxyribonuclease-3</fullName>
        <ecNumber evidence="9">3.1.11.2</ecNumber>
    </submittedName>
</protein>
<dbReference type="PROSITE" id="PS51435">
    <property type="entry name" value="AP_NUCLEASE_F1_4"/>
    <property type="match status" value="1"/>
</dbReference>
<feature type="active site" evidence="5">
    <location>
        <position position="106"/>
    </location>
</feature>
<comment type="similarity">
    <text evidence="1">Belongs to the DNA repair enzymes AP/ExoA family.</text>
</comment>
<dbReference type="InterPro" id="IPR005135">
    <property type="entry name" value="Endo/exonuclease/phosphatase"/>
</dbReference>
<dbReference type="EC" id="3.1.11.2" evidence="9"/>
<keyword evidence="3 9" id="KW-0378">Hydrolase</keyword>
<feature type="site" description="Interaction with DNA substrate" evidence="7">
    <location>
        <position position="249"/>
    </location>
</feature>
<feature type="domain" description="Endonuclease/exonuclease/phosphatase" evidence="8">
    <location>
        <begin position="4"/>
        <end position="249"/>
    </location>
</feature>
<dbReference type="GO" id="GO:0003677">
    <property type="term" value="F:DNA binding"/>
    <property type="evidence" value="ECO:0007669"/>
    <property type="project" value="InterPro"/>
</dbReference>
<evidence type="ECO:0000313" key="10">
    <source>
        <dbReference type="Proteomes" id="UP000556201"/>
    </source>
</evidence>
<dbReference type="EMBL" id="JACHLJ010000001">
    <property type="protein sequence ID" value="MBB5771638.1"/>
    <property type="molecule type" value="Genomic_DNA"/>
</dbReference>
<feature type="binding site" evidence="6">
    <location>
        <position position="149"/>
    </location>
    <ligand>
        <name>Mg(2+)</name>
        <dbReference type="ChEBI" id="CHEBI:18420"/>
        <label>1</label>
    </ligand>
</feature>
<feature type="active site" description="Proton donor/acceptor" evidence="5">
    <location>
        <position position="147"/>
    </location>
</feature>
<evidence type="ECO:0000256" key="4">
    <source>
        <dbReference type="ARBA" id="ARBA00022842"/>
    </source>
</evidence>
<dbReference type="PANTHER" id="PTHR43250">
    <property type="entry name" value="EXODEOXYRIBONUCLEASE III"/>
    <property type="match status" value="1"/>
</dbReference>
<dbReference type="GO" id="GO:0008311">
    <property type="term" value="F:double-stranded DNA 3'-5' DNA exonuclease activity"/>
    <property type="evidence" value="ECO:0007669"/>
    <property type="project" value="UniProtKB-EC"/>
</dbReference>
<feature type="binding site" evidence="6">
    <location>
        <position position="7"/>
    </location>
    <ligand>
        <name>Mg(2+)</name>
        <dbReference type="ChEBI" id="CHEBI:18420"/>
        <label>1</label>
    </ligand>
</feature>
<accession>A0A7W9FU79</accession>
<feature type="site" description="Transition state stabilizer" evidence="7">
    <location>
        <position position="149"/>
    </location>
</feature>
<dbReference type="CDD" id="cd09086">
    <property type="entry name" value="ExoIII-like_AP-endo"/>
    <property type="match status" value="1"/>
</dbReference>
<evidence type="ECO:0000256" key="5">
    <source>
        <dbReference type="PIRSR" id="PIRSR604808-1"/>
    </source>
</evidence>
<keyword evidence="6" id="KW-0464">Manganese</keyword>
<dbReference type="PANTHER" id="PTHR43250:SF1">
    <property type="entry name" value="EXODEOXYRIBONUCLEASE III"/>
    <property type="match status" value="1"/>
</dbReference>
<feature type="binding site" evidence="6">
    <location>
        <position position="34"/>
    </location>
    <ligand>
        <name>Mg(2+)</name>
        <dbReference type="ChEBI" id="CHEBI:18420"/>
        <label>1</label>
    </ligand>
</feature>
<dbReference type="Gene3D" id="3.60.10.10">
    <property type="entry name" value="Endonuclease/exonuclease/phosphatase"/>
    <property type="match status" value="1"/>
</dbReference>
<feature type="site" description="Important for catalytic activity" evidence="7">
    <location>
        <position position="219"/>
    </location>
</feature>
<dbReference type="InterPro" id="IPR004808">
    <property type="entry name" value="AP_endonuc_1"/>
</dbReference>
<evidence type="ECO:0000256" key="2">
    <source>
        <dbReference type="ARBA" id="ARBA00022723"/>
    </source>
</evidence>
<dbReference type="InterPro" id="IPR020847">
    <property type="entry name" value="AP_endonuclease_F1_BS"/>
</dbReference>
<dbReference type="InterPro" id="IPR037493">
    <property type="entry name" value="ExoIII-like"/>
</dbReference>
<evidence type="ECO:0000259" key="8">
    <source>
        <dbReference type="Pfam" id="PF03372"/>
    </source>
</evidence>
<dbReference type="GO" id="GO:0004519">
    <property type="term" value="F:endonuclease activity"/>
    <property type="evidence" value="ECO:0007669"/>
    <property type="project" value="InterPro"/>
</dbReference>
<sequence length="257" mass="28519">MRLVTFNINGVNRRLPNLLGWLEQVQPDVVCLQELKAADTQFPAAELEAAGYSAVWVGEPRWNGVAILSRIGAPVVTRRRLPGAADDRQARYIEAAVNGVLIGCLYWPNGNPRPGPKFDYKLAWADRLIAHAGTLYATAAPVVLAGDYNVVPTNADIYNTRSWKADALLQPESRAAFKRLLDQGWTDALRERFPHDPPPWTFWSYFREAWCRDAGLRIDHVLLNGLAAERLTDAGVDRAVRGAEGASDHAPVWIELA</sequence>
<dbReference type="RefSeq" id="WP_184279036.1">
    <property type="nucleotide sequence ID" value="NZ_JACHLJ010000001.1"/>
</dbReference>
<dbReference type="AlphaFoldDB" id="A0A7W9FU79"/>
<evidence type="ECO:0000256" key="6">
    <source>
        <dbReference type="PIRSR" id="PIRSR604808-2"/>
    </source>
</evidence>
<evidence type="ECO:0000256" key="7">
    <source>
        <dbReference type="PIRSR" id="PIRSR604808-3"/>
    </source>
</evidence>
<feature type="active site" description="Proton acceptor" evidence="5">
    <location>
        <position position="249"/>
    </location>
</feature>
<dbReference type="Pfam" id="PF03372">
    <property type="entry name" value="Exo_endo_phos"/>
    <property type="match status" value="1"/>
</dbReference>
<dbReference type="InterPro" id="IPR036691">
    <property type="entry name" value="Endo/exonu/phosph_ase_sf"/>
</dbReference>
<gene>
    <name evidence="9" type="ORF">HNP47_001607</name>
</gene>